<dbReference type="PANTHER" id="PTHR31360:SF0">
    <property type="entry name" value="OIL BODY-ASSOCIATED PROTEIN 1B"/>
    <property type="match status" value="1"/>
</dbReference>
<dbReference type="Pfam" id="PF06884">
    <property type="entry name" value="DUF1264"/>
    <property type="match status" value="1"/>
</dbReference>
<dbReference type="AlphaFoldDB" id="A0AAU7CHV8"/>
<gene>
    <name evidence="1" type="ORF">V5E97_03320</name>
</gene>
<organism evidence="1">
    <name type="scientific">Singulisphaera sp. Ch08</name>
    <dbReference type="NCBI Taxonomy" id="3120278"/>
    <lineage>
        <taxon>Bacteria</taxon>
        <taxon>Pseudomonadati</taxon>
        <taxon>Planctomycetota</taxon>
        <taxon>Planctomycetia</taxon>
        <taxon>Isosphaerales</taxon>
        <taxon>Isosphaeraceae</taxon>
        <taxon>Singulisphaera</taxon>
    </lineage>
</organism>
<accession>A0AAU7CHV8</accession>
<dbReference type="EMBL" id="CP155447">
    <property type="protein sequence ID" value="XBH05063.1"/>
    <property type="molecule type" value="Genomic_DNA"/>
</dbReference>
<name>A0AAU7CHV8_9BACT</name>
<reference evidence="1" key="1">
    <citation type="submission" date="2024-05" db="EMBL/GenBank/DDBJ databases">
        <title>Planctomycetes of the genus Singulisphaera possess chitinolytic capabilities.</title>
        <authorList>
            <person name="Ivanova A."/>
        </authorList>
    </citation>
    <scope>NUCLEOTIDE SEQUENCE</scope>
    <source>
        <strain evidence="1">Ch08T</strain>
    </source>
</reference>
<dbReference type="RefSeq" id="WP_406697857.1">
    <property type="nucleotide sequence ID" value="NZ_CP155447.1"/>
</dbReference>
<evidence type="ECO:0000313" key="1">
    <source>
        <dbReference type="EMBL" id="XBH05063.1"/>
    </source>
</evidence>
<dbReference type="PANTHER" id="PTHR31360">
    <property type="match status" value="1"/>
</dbReference>
<proteinExistence type="predicted"/>
<protein>
    <submittedName>
        <fullName evidence="1">DUF1264 domain-containing protein</fullName>
    </submittedName>
</protein>
<dbReference type="InterPro" id="IPR010686">
    <property type="entry name" value="OBAP-like"/>
</dbReference>
<sequence>MRGKPWSLSKSVPPMTVLLACLFGMAAGAILTNLTRRSSAWADDEKVAHGQALTDVKAPIAEVLHCPLAFVGIHLLKDLPEHAQVAYHYCKVVNDDVFQCILYDGNGPDAKLIGIEYLVSDALYQKMPAEEKAYWHDHKFEVDSGLLKSLTQTGAEEKKTMASVRPLWGKVFHTWASGKTYPIGPPRLFWSATGEEPFVLAPHAKQLVDQEVNRANRPEKPAGR</sequence>
<dbReference type="PROSITE" id="PS51257">
    <property type="entry name" value="PROKAR_LIPOPROTEIN"/>
    <property type="match status" value="1"/>
</dbReference>